<name>A0AAN9T4I8_PSOTE</name>
<reference evidence="1 2" key="1">
    <citation type="submission" date="2024-01" db="EMBL/GenBank/DDBJ databases">
        <title>The genomes of 5 underutilized Papilionoideae crops provide insights into root nodulation and disease resistanc.</title>
        <authorList>
            <person name="Jiang F."/>
        </authorList>
    </citation>
    <scope>NUCLEOTIDE SEQUENCE [LARGE SCALE GENOMIC DNA]</scope>
    <source>
        <strain evidence="1">DUOXIRENSHENG_FW03</strain>
        <tissue evidence="1">Leaves</tissue>
    </source>
</reference>
<organism evidence="1 2">
    <name type="scientific">Psophocarpus tetragonolobus</name>
    <name type="common">Winged bean</name>
    <name type="synonym">Dolichos tetragonolobus</name>
    <dbReference type="NCBI Taxonomy" id="3891"/>
    <lineage>
        <taxon>Eukaryota</taxon>
        <taxon>Viridiplantae</taxon>
        <taxon>Streptophyta</taxon>
        <taxon>Embryophyta</taxon>
        <taxon>Tracheophyta</taxon>
        <taxon>Spermatophyta</taxon>
        <taxon>Magnoliopsida</taxon>
        <taxon>eudicotyledons</taxon>
        <taxon>Gunneridae</taxon>
        <taxon>Pentapetalae</taxon>
        <taxon>rosids</taxon>
        <taxon>fabids</taxon>
        <taxon>Fabales</taxon>
        <taxon>Fabaceae</taxon>
        <taxon>Papilionoideae</taxon>
        <taxon>50 kb inversion clade</taxon>
        <taxon>NPAAA clade</taxon>
        <taxon>indigoferoid/millettioid clade</taxon>
        <taxon>Phaseoleae</taxon>
        <taxon>Psophocarpus</taxon>
    </lineage>
</organism>
<dbReference type="AlphaFoldDB" id="A0AAN9T4I8"/>
<protein>
    <submittedName>
        <fullName evidence="1">Uncharacterized protein</fullName>
    </submittedName>
</protein>
<evidence type="ECO:0000313" key="1">
    <source>
        <dbReference type="EMBL" id="KAK7406497.1"/>
    </source>
</evidence>
<accession>A0AAN9T4I8</accession>
<evidence type="ECO:0000313" key="2">
    <source>
        <dbReference type="Proteomes" id="UP001386955"/>
    </source>
</evidence>
<dbReference type="Proteomes" id="UP001386955">
    <property type="component" value="Unassembled WGS sequence"/>
</dbReference>
<dbReference type="EMBL" id="JAYMYS010000002">
    <property type="protein sequence ID" value="KAK7406497.1"/>
    <property type="molecule type" value="Genomic_DNA"/>
</dbReference>
<gene>
    <name evidence="1" type="ORF">VNO78_08124</name>
</gene>
<comment type="caution">
    <text evidence="1">The sequence shown here is derived from an EMBL/GenBank/DDBJ whole genome shotgun (WGS) entry which is preliminary data.</text>
</comment>
<proteinExistence type="predicted"/>
<keyword evidence="2" id="KW-1185">Reference proteome</keyword>
<sequence>MSQVMRSHVEKAEEIVTWLEDMWARQHVGMILHGRQVGPMYRRVSTKIHQAYASAKPRGHILAGFVGLRK</sequence>